<dbReference type="GeneID" id="121053298"/>
<keyword evidence="3" id="KW-0238">DNA-binding</keyword>
<evidence type="ECO:0000313" key="7">
    <source>
        <dbReference type="EnsemblPlants" id="OB01G39330.1"/>
    </source>
</evidence>
<dbReference type="EnsemblPlants" id="OB01G39330.1">
    <property type="protein sequence ID" value="OB01G39330.1"/>
    <property type="gene ID" value="OB01G39330"/>
</dbReference>
<keyword evidence="4" id="KW-0804">Transcription</keyword>
<evidence type="ECO:0008006" key="9">
    <source>
        <dbReference type="Google" id="ProtNLM"/>
    </source>
</evidence>
<reference evidence="7" key="1">
    <citation type="journal article" date="2013" name="Nat. Commun.">
        <title>Whole-genome sequencing of Oryza brachyantha reveals mechanisms underlying Oryza genome evolution.</title>
        <authorList>
            <person name="Chen J."/>
            <person name="Huang Q."/>
            <person name="Gao D."/>
            <person name="Wang J."/>
            <person name="Lang Y."/>
            <person name="Liu T."/>
            <person name="Li B."/>
            <person name="Bai Z."/>
            <person name="Luis Goicoechea J."/>
            <person name="Liang C."/>
            <person name="Chen C."/>
            <person name="Zhang W."/>
            <person name="Sun S."/>
            <person name="Liao Y."/>
            <person name="Zhang X."/>
            <person name="Yang L."/>
            <person name="Song C."/>
            <person name="Wang M."/>
            <person name="Shi J."/>
            <person name="Liu G."/>
            <person name="Liu J."/>
            <person name="Zhou H."/>
            <person name="Zhou W."/>
            <person name="Yu Q."/>
            <person name="An N."/>
            <person name="Chen Y."/>
            <person name="Cai Q."/>
            <person name="Wang B."/>
            <person name="Liu B."/>
            <person name="Min J."/>
            <person name="Huang Y."/>
            <person name="Wu H."/>
            <person name="Li Z."/>
            <person name="Zhang Y."/>
            <person name="Yin Y."/>
            <person name="Song W."/>
            <person name="Jiang J."/>
            <person name="Jackson S.A."/>
            <person name="Wing R.A."/>
            <person name="Wang J."/>
            <person name="Chen M."/>
        </authorList>
    </citation>
    <scope>NUCLEOTIDE SEQUENCE [LARGE SCALE GENOMIC DNA]</scope>
    <source>
        <strain evidence="7">cv. IRGC 101232</strain>
    </source>
</reference>
<comment type="subcellular location">
    <subcellularLocation>
        <location evidence="1">Nucleus</location>
    </subcellularLocation>
</comment>
<evidence type="ECO:0000256" key="2">
    <source>
        <dbReference type="ARBA" id="ARBA00023015"/>
    </source>
</evidence>
<dbReference type="AlphaFoldDB" id="J3L3X7"/>
<dbReference type="Proteomes" id="UP000006038">
    <property type="component" value="Chromosome 1"/>
</dbReference>
<evidence type="ECO:0000313" key="8">
    <source>
        <dbReference type="Proteomes" id="UP000006038"/>
    </source>
</evidence>
<dbReference type="RefSeq" id="XP_040375991.1">
    <property type="nucleotide sequence ID" value="XM_040520057.1"/>
</dbReference>
<evidence type="ECO:0000256" key="6">
    <source>
        <dbReference type="SAM" id="MobiDB-lite"/>
    </source>
</evidence>
<dbReference type="GO" id="GO:0005634">
    <property type="term" value="C:nucleus"/>
    <property type="evidence" value="ECO:0007669"/>
    <property type="project" value="UniProtKB-SubCell"/>
</dbReference>
<proteinExistence type="predicted"/>
<accession>J3L3X7</accession>
<evidence type="ECO:0000256" key="3">
    <source>
        <dbReference type="ARBA" id="ARBA00023125"/>
    </source>
</evidence>
<dbReference type="PANTHER" id="PTHR34397:SF16">
    <property type="entry name" value="TF-B3 DOMAIN-CONTAINING PROTEIN"/>
    <property type="match status" value="1"/>
</dbReference>
<dbReference type="SUPFAM" id="SSF101936">
    <property type="entry name" value="DNA-binding pseudobarrel domain"/>
    <property type="match status" value="1"/>
</dbReference>
<evidence type="ECO:0000256" key="4">
    <source>
        <dbReference type="ARBA" id="ARBA00023163"/>
    </source>
</evidence>
<sequence length="314" mass="35185">MAIDGEKAATPASNAELGSSRRHRKRQLIRGSAGERQDDRVLSKIRVVSTESSPNSTNGAANRCVVQAEDKLIVHEDNADISSAPVIGNAVRTRLAELSATAPWFIARKVLQNSDARREQSRLQLSCKGKDIGPRRRLEEALTEAEKALVRSKNEGLEVTALDRRGREYSLNCRYLESAKSYRFIQNWVEFLRENNILIGKHECLNRRVEVELWAFRSRELRHATGNKDAGHQDGALGFIVLHKDEGDEVEQQQEAAVGAPVPDTEEKPARTCPEKGEKLSSLETLAAYVIASLWTGTRSRQTKHKSDDDRRRP</sequence>
<dbReference type="InterPro" id="IPR015300">
    <property type="entry name" value="DNA-bd_pseudobarrel_sf"/>
</dbReference>
<evidence type="ECO:0000256" key="1">
    <source>
        <dbReference type="ARBA" id="ARBA00004123"/>
    </source>
</evidence>
<keyword evidence="8" id="KW-1185">Reference proteome</keyword>
<dbReference type="HOGENOM" id="CLU_886751_0_0_1"/>
<feature type="region of interest" description="Disordered" evidence="6">
    <location>
        <begin position="250"/>
        <end position="279"/>
    </location>
</feature>
<name>J3L3X7_ORYBR</name>
<dbReference type="OMA" id="HECLNRR"/>
<organism evidence="7">
    <name type="scientific">Oryza brachyantha</name>
    <name type="common">malo sina</name>
    <dbReference type="NCBI Taxonomy" id="4533"/>
    <lineage>
        <taxon>Eukaryota</taxon>
        <taxon>Viridiplantae</taxon>
        <taxon>Streptophyta</taxon>
        <taxon>Embryophyta</taxon>
        <taxon>Tracheophyta</taxon>
        <taxon>Spermatophyta</taxon>
        <taxon>Magnoliopsida</taxon>
        <taxon>Liliopsida</taxon>
        <taxon>Poales</taxon>
        <taxon>Poaceae</taxon>
        <taxon>BOP clade</taxon>
        <taxon>Oryzoideae</taxon>
        <taxon>Oryzeae</taxon>
        <taxon>Oryzinae</taxon>
        <taxon>Oryza</taxon>
    </lineage>
</organism>
<gene>
    <name evidence="7" type="primary">LOC121053298</name>
</gene>
<dbReference type="Gramene" id="OB01G39330.1">
    <property type="protein sequence ID" value="OB01G39330.1"/>
    <property type="gene ID" value="OB01G39330"/>
</dbReference>
<evidence type="ECO:0000256" key="5">
    <source>
        <dbReference type="ARBA" id="ARBA00023242"/>
    </source>
</evidence>
<protein>
    <recommendedName>
        <fullName evidence="9">TF-B3 domain-containing protein</fullName>
    </recommendedName>
</protein>
<reference evidence="7" key="2">
    <citation type="submission" date="2013-04" db="UniProtKB">
        <authorList>
            <consortium name="EnsemblPlants"/>
        </authorList>
    </citation>
    <scope>IDENTIFICATION</scope>
</reference>
<keyword evidence="5" id="KW-0539">Nucleus</keyword>
<dbReference type="OrthoDB" id="695844at2759"/>
<dbReference type="GO" id="GO:0003677">
    <property type="term" value="F:DNA binding"/>
    <property type="evidence" value="ECO:0007669"/>
    <property type="project" value="UniProtKB-KW"/>
</dbReference>
<feature type="compositionally biased region" description="Basic and acidic residues" evidence="6">
    <location>
        <begin position="265"/>
        <end position="279"/>
    </location>
</feature>
<dbReference type="PANTHER" id="PTHR34397">
    <property type="entry name" value="OS05G0237600 PROTEIN"/>
    <property type="match status" value="1"/>
</dbReference>
<feature type="region of interest" description="Disordered" evidence="6">
    <location>
        <begin position="1"/>
        <end position="36"/>
    </location>
</feature>
<dbReference type="Gene3D" id="2.40.330.10">
    <property type="entry name" value="DNA-binding pseudobarrel domain"/>
    <property type="match status" value="1"/>
</dbReference>
<dbReference type="InterPro" id="IPR003340">
    <property type="entry name" value="B3_DNA-bd"/>
</dbReference>
<keyword evidence="2" id="KW-0805">Transcription regulation</keyword>
<dbReference type="CDD" id="cd10017">
    <property type="entry name" value="B3_DNA"/>
    <property type="match status" value="1"/>
</dbReference>